<dbReference type="EMBL" id="BDIP01011355">
    <property type="protein sequence ID" value="GCA65499.1"/>
    <property type="molecule type" value="Genomic_DNA"/>
</dbReference>
<feature type="non-terminal residue" evidence="2">
    <location>
        <position position="60"/>
    </location>
</feature>
<feature type="non-terminal residue" evidence="2">
    <location>
        <position position="1"/>
    </location>
</feature>
<protein>
    <submittedName>
        <fullName evidence="2">Uncharacterized protein</fullName>
    </submittedName>
</protein>
<reference evidence="2 3" key="1">
    <citation type="journal article" date="2018" name="PLoS ONE">
        <title>The draft genome of Kipferlia bialata reveals reductive genome evolution in fornicate parasites.</title>
        <authorList>
            <person name="Tanifuji G."/>
            <person name="Takabayashi S."/>
            <person name="Kume K."/>
            <person name="Takagi M."/>
            <person name="Nakayama T."/>
            <person name="Kamikawa R."/>
            <person name="Inagaki Y."/>
            <person name="Hashimoto T."/>
        </authorList>
    </citation>
    <scope>NUCLEOTIDE SEQUENCE [LARGE SCALE GENOMIC DNA]</scope>
    <source>
        <strain evidence="2">NY0173</strain>
    </source>
</reference>
<feature type="transmembrane region" description="Helical" evidence="1">
    <location>
        <begin position="42"/>
        <end position="59"/>
    </location>
</feature>
<evidence type="ECO:0000313" key="2">
    <source>
        <dbReference type="EMBL" id="GCA65499.1"/>
    </source>
</evidence>
<keyword evidence="1" id="KW-0812">Transmembrane</keyword>
<sequence length="60" mass="6888">IRGCVDLLPEVVFFVLFWTLLVRAAFLSRLDFSKDAIRRSVRLTWVGIGVEVVGAYAFLW</sequence>
<name>A0A391P725_9EUKA</name>
<keyword evidence="1" id="KW-0472">Membrane</keyword>
<evidence type="ECO:0000313" key="3">
    <source>
        <dbReference type="Proteomes" id="UP000265618"/>
    </source>
</evidence>
<dbReference type="AlphaFoldDB" id="A0A391P725"/>
<keyword evidence="1" id="KW-1133">Transmembrane helix</keyword>
<accession>A0A391P725</accession>
<dbReference type="Proteomes" id="UP000265618">
    <property type="component" value="Unassembled WGS sequence"/>
</dbReference>
<feature type="transmembrane region" description="Helical" evidence="1">
    <location>
        <begin position="12"/>
        <end position="30"/>
    </location>
</feature>
<organism evidence="2 3">
    <name type="scientific">Kipferlia bialata</name>
    <dbReference type="NCBI Taxonomy" id="797122"/>
    <lineage>
        <taxon>Eukaryota</taxon>
        <taxon>Metamonada</taxon>
        <taxon>Carpediemonas-like organisms</taxon>
        <taxon>Kipferlia</taxon>
    </lineage>
</organism>
<keyword evidence="3" id="KW-1185">Reference proteome</keyword>
<evidence type="ECO:0000256" key="1">
    <source>
        <dbReference type="SAM" id="Phobius"/>
    </source>
</evidence>
<gene>
    <name evidence="2" type="ORF">KIPB_017259</name>
</gene>
<comment type="caution">
    <text evidence="2">The sequence shown here is derived from an EMBL/GenBank/DDBJ whole genome shotgun (WGS) entry which is preliminary data.</text>
</comment>
<proteinExistence type="predicted"/>